<sequence length="213" mass="22479">MRAFLAVIFSAVLVGVNSLQCEQCAGIGSTCSGTAHTCAPDVRRCIRGLENNALAKGDTILFSYKGCHEALKRKYCSKDLSFRNSVFAMRIGTSCCTTDKCNSDSLAVTAPIDLVPNGLKCPDCFTDKSSQGCVATQEITCTGNHNMCGSFNGTAARAGESAKPHSFRGCISKDACDVGLPSFAGSHASSYDLKCTPALRPQTRPALLNTLSQ</sequence>
<protein>
    <submittedName>
        <fullName evidence="6">Sodefrin-like factor</fullName>
    </submittedName>
</protein>
<name>A0A125S9L3_AMBME</name>
<feature type="chain" id="PRO_5007443104" evidence="3">
    <location>
        <begin position="19"/>
        <end position="213"/>
    </location>
</feature>
<comment type="subcellular location">
    <subcellularLocation>
        <location evidence="1">Secreted</location>
    </subcellularLocation>
</comment>
<dbReference type="PANTHER" id="PTHR20914:SF9">
    <property type="entry name" value="COILED, ISOFORM A"/>
    <property type="match status" value="1"/>
</dbReference>
<evidence type="ECO:0000313" key="6">
    <source>
        <dbReference type="EMBL" id="AME17859.1"/>
    </source>
</evidence>
<dbReference type="InterPro" id="IPR050918">
    <property type="entry name" value="CNF-like_PLA2_Inhibitor"/>
</dbReference>
<evidence type="ECO:0000256" key="1">
    <source>
        <dbReference type="ARBA" id="ARBA00004613"/>
    </source>
</evidence>
<dbReference type="InterPro" id="IPR045860">
    <property type="entry name" value="Snake_toxin-like_sf"/>
</dbReference>
<accession>A0A125S9L3</accession>
<dbReference type="GO" id="GO:0005576">
    <property type="term" value="C:extracellular region"/>
    <property type="evidence" value="ECO:0007669"/>
    <property type="project" value="UniProtKB-SubCell"/>
</dbReference>
<gene>
    <name evidence="6" type="primary">SPF13</name>
    <name evidence="5" type="synonym">SPF12</name>
</gene>
<organism evidence="6">
    <name type="scientific">Ambystoma mexicanum</name>
    <name type="common">Axolotl</name>
    <dbReference type="NCBI Taxonomy" id="8296"/>
    <lineage>
        <taxon>Eukaryota</taxon>
        <taxon>Metazoa</taxon>
        <taxon>Chordata</taxon>
        <taxon>Craniata</taxon>
        <taxon>Vertebrata</taxon>
        <taxon>Euteleostomi</taxon>
        <taxon>Amphibia</taxon>
        <taxon>Batrachia</taxon>
        <taxon>Caudata</taxon>
        <taxon>Salamandroidea</taxon>
        <taxon>Ambystomatidae</taxon>
        <taxon>Ambystoma</taxon>
    </lineage>
</organism>
<dbReference type="Gene3D" id="2.10.60.10">
    <property type="entry name" value="CD59"/>
    <property type="match status" value="2"/>
</dbReference>
<dbReference type="CDD" id="cd23572">
    <property type="entry name" value="TFP_LU_ECD_PINLYP_rpt2"/>
    <property type="match status" value="1"/>
</dbReference>
<dbReference type="EMBL" id="KU043460">
    <property type="protein sequence ID" value="AME17858.1"/>
    <property type="molecule type" value="mRNA"/>
</dbReference>
<feature type="domain" description="UPAR/Ly6" evidence="4">
    <location>
        <begin position="17"/>
        <end position="103"/>
    </location>
</feature>
<reference evidence="6" key="1">
    <citation type="journal article" date="2016" name="Sci. Rep.">
        <title>Courtship Pheromone Use in a Model Urodele, the Mexican Axolotl (Ambystoma mexicanum).</title>
        <authorList>
            <person name="Maex M."/>
            <person name="Van Bocxlaer I."/>
            <person name="Mortier A."/>
            <person name="Proost P."/>
            <person name="Bossuyt F."/>
        </authorList>
    </citation>
    <scope>NUCLEOTIDE SEQUENCE</scope>
</reference>
<dbReference type="PANTHER" id="PTHR20914">
    <property type="entry name" value="LY6/PLAUR DOMAIN-CONTAINING PROTEIN 8"/>
    <property type="match status" value="1"/>
</dbReference>
<feature type="domain" description="UPAR/Ly6" evidence="4">
    <location>
        <begin position="117"/>
        <end position="177"/>
    </location>
</feature>
<keyword evidence="3" id="KW-0732">Signal</keyword>
<keyword evidence="2" id="KW-0964">Secreted</keyword>
<evidence type="ECO:0000259" key="4">
    <source>
        <dbReference type="Pfam" id="PF00021"/>
    </source>
</evidence>
<evidence type="ECO:0000256" key="2">
    <source>
        <dbReference type="ARBA" id="ARBA00022525"/>
    </source>
</evidence>
<proteinExistence type="evidence at transcript level"/>
<evidence type="ECO:0000313" key="5">
    <source>
        <dbReference type="EMBL" id="AME17858.1"/>
    </source>
</evidence>
<dbReference type="Pfam" id="PF00021">
    <property type="entry name" value="UPAR_LY6"/>
    <property type="match status" value="2"/>
</dbReference>
<dbReference type="SUPFAM" id="SSF57302">
    <property type="entry name" value="Snake toxin-like"/>
    <property type="match status" value="2"/>
</dbReference>
<feature type="signal peptide" evidence="3">
    <location>
        <begin position="1"/>
        <end position="18"/>
    </location>
</feature>
<dbReference type="InterPro" id="IPR016054">
    <property type="entry name" value="LY6_UPA_recep-like"/>
</dbReference>
<dbReference type="EMBL" id="KU043461">
    <property type="protein sequence ID" value="AME17859.1"/>
    <property type="molecule type" value="mRNA"/>
</dbReference>
<evidence type="ECO:0000256" key="3">
    <source>
        <dbReference type="SAM" id="SignalP"/>
    </source>
</evidence>
<dbReference type="AlphaFoldDB" id="A0A125S9L3"/>